<dbReference type="CDD" id="cd17546">
    <property type="entry name" value="REC_hyHK_CKI1_RcsC-like"/>
    <property type="match status" value="1"/>
</dbReference>
<dbReference type="Gene3D" id="3.40.50.2300">
    <property type="match status" value="1"/>
</dbReference>
<dbReference type="CDD" id="cd00082">
    <property type="entry name" value="HisKA"/>
    <property type="match status" value="1"/>
</dbReference>
<dbReference type="SUPFAM" id="SSF52172">
    <property type="entry name" value="CheY-like"/>
    <property type="match status" value="1"/>
</dbReference>
<dbReference type="InterPro" id="IPR011006">
    <property type="entry name" value="CheY-like_superfamily"/>
</dbReference>
<comment type="catalytic activity">
    <reaction evidence="1">
        <text>ATP + protein L-histidine = ADP + protein N-phospho-L-histidine.</text>
        <dbReference type="EC" id="2.7.13.3"/>
    </reaction>
</comment>
<dbReference type="SUPFAM" id="SSF47384">
    <property type="entry name" value="Homodimeric domain of signal transducing histidine kinase"/>
    <property type="match status" value="1"/>
</dbReference>
<evidence type="ECO:0000256" key="1">
    <source>
        <dbReference type="ARBA" id="ARBA00000085"/>
    </source>
</evidence>
<evidence type="ECO:0000256" key="5">
    <source>
        <dbReference type="SAM" id="Phobius"/>
    </source>
</evidence>
<feature type="transmembrane region" description="Helical" evidence="5">
    <location>
        <begin position="66"/>
        <end position="83"/>
    </location>
</feature>
<feature type="transmembrane region" description="Helical" evidence="5">
    <location>
        <begin position="149"/>
        <end position="173"/>
    </location>
</feature>
<dbReference type="Proteomes" id="UP001356308">
    <property type="component" value="Unassembled WGS sequence"/>
</dbReference>
<evidence type="ECO:0000259" key="7">
    <source>
        <dbReference type="PROSITE" id="PS50110"/>
    </source>
</evidence>
<dbReference type="PANTHER" id="PTHR43719">
    <property type="entry name" value="TWO-COMPONENT HISTIDINE KINASE"/>
    <property type="match status" value="1"/>
</dbReference>
<dbReference type="InterPro" id="IPR005467">
    <property type="entry name" value="His_kinase_dom"/>
</dbReference>
<dbReference type="InterPro" id="IPR036097">
    <property type="entry name" value="HisK_dim/P_sf"/>
</dbReference>
<sequence length="560" mass="63385">MSEFSKRRVNIVYKLSLLTMIISVLWFFLARSSELFELSNYIGVTVPFFVLSAVISKRGNLTLARFIYLIVFNLSVAVTSSFIGKAGSVEFILMFAMGLPFLFFSFRRERLYILIFPSLSMALWSLLYATDFNLFTTTKLDELMAGRYVYPISILTTSIFTTYQLVFFSVINLQFFSRIHSEREKAIEASNAKSKFLTMMSHEIRTPLNAITGLSHILGDTNPREDQRENIEALNYSGKILLNLLNNVLDFSKMESSGIQLNPIPADIKAAARQMKQIHGPACLKKGISLELEIDEELPSVWLDIDRFNQAINNLVSNAIKFTEKGSVTLKIKKQEEKTGSIHVRIEVIDTGFGIAQEQLETIWEPFTQASTSTDRFYGGTGLGLPIVKSVLEAMDSTVKIESDVGIGSRFYFDLELKLASDGRLDYDTEKKERNLKGRRILLVEDNKINIMVCKQVLEKANLVVDVAFDGLMAVNMVRKNIYDVVLMDIQMPVMDGYTSAMEIRKFNTTVPILALSASVFLEVKDKILQSGMNGFVFKPFNPEELFNRIEEVMDMPMAS</sequence>
<evidence type="ECO:0000256" key="3">
    <source>
        <dbReference type="ARBA" id="ARBA00022553"/>
    </source>
</evidence>
<evidence type="ECO:0000256" key="4">
    <source>
        <dbReference type="PROSITE-ProRule" id="PRU00169"/>
    </source>
</evidence>
<keyword evidence="5" id="KW-0472">Membrane</keyword>
<keyword evidence="5" id="KW-1133">Transmembrane helix</keyword>
<dbReference type="Gene3D" id="3.30.565.10">
    <property type="entry name" value="Histidine kinase-like ATPase, C-terminal domain"/>
    <property type="match status" value="1"/>
</dbReference>
<dbReference type="InterPro" id="IPR050956">
    <property type="entry name" value="2C_system_His_kinase"/>
</dbReference>
<feature type="transmembrane region" description="Helical" evidence="5">
    <location>
        <begin position="35"/>
        <end position="54"/>
    </location>
</feature>
<comment type="caution">
    <text evidence="8">The sequence shown here is derived from an EMBL/GenBank/DDBJ whole genome shotgun (WGS) entry which is preliminary data.</text>
</comment>
<dbReference type="PRINTS" id="PR00344">
    <property type="entry name" value="BCTRLSENSOR"/>
</dbReference>
<dbReference type="InterPro" id="IPR004358">
    <property type="entry name" value="Sig_transdc_His_kin-like_C"/>
</dbReference>
<dbReference type="SMART" id="SM00448">
    <property type="entry name" value="REC"/>
    <property type="match status" value="1"/>
</dbReference>
<dbReference type="RefSeq" id="WP_272650204.1">
    <property type="nucleotide sequence ID" value="NZ_JAZDDG010000002.1"/>
</dbReference>
<feature type="domain" description="Response regulatory" evidence="7">
    <location>
        <begin position="440"/>
        <end position="554"/>
    </location>
</feature>
<evidence type="ECO:0000313" key="8">
    <source>
        <dbReference type="EMBL" id="MEE1975378.1"/>
    </source>
</evidence>
<dbReference type="EMBL" id="JAZDDG010000002">
    <property type="protein sequence ID" value="MEE1975378.1"/>
    <property type="molecule type" value="Genomic_DNA"/>
</dbReference>
<keyword evidence="9" id="KW-1185">Reference proteome</keyword>
<gene>
    <name evidence="8" type="ORF">V1I91_04825</name>
</gene>
<dbReference type="InterPro" id="IPR003661">
    <property type="entry name" value="HisK_dim/P_dom"/>
</dbReference>
<dbReference type="SUPFAM" id="SSF55874">
    <property type="entry name" value="ATPase domain of HSP90 chaperone/DNA topoisomerase II/histidine kinase"/>
    <property type="match status" value="1"/>
</dbReference>
<dbReference type="Pfam" id="PF00072">
    <property type="entry name" value="Response_reg"/>
    <property type="match status" value="1"/>
</dbReference>
<dbReference type="Gene3D" id="1.10.287.130">
    <property type="match status" value="1"/>
</dbReference>
<dbReference type="InterPro" id="IPR001789">
    <property type="entry name" value="Sig_transdc_resp-reg_receiver"/>
</dbReference>
<keyword evidence="5" id="KW-0812">Transmembrane</keyword>
<dbReference type="PROSITE" id="PS50109">
    <property type="entry name" value="HIS_KIN"/>
    <property type="match status" value="1"/>
</dbReference>
<dbReference type="PANTHER" id="PTHR43719:SF28">
    <property type="entry name" value="PEROXIDE STRESS-ACTIVATED HISTIDINE KINASE MAK1-RELATED"/>
    <property type="match status" value="1"/>
</dbReference>
<name>A0ABU7IRT9_9FLAO</name>
<keyword evidence="3 4" id="KW-0597">Phosphoprotein</keyword>
<evidence type="ECO:0000256" key="2">
    <source>
        <dbReference type="ARBA" id="ARBA00012438"/>
    </source>
</evidence>
<dbReference type="EC" id="2.7.13.3" evidence="2"/>
<feature type="modified residue" description="4-aspartylphosphate" evidence="4">
    <location>
        <position position="489"/>
    </location>
</feature>
<dbReference type="SMART" id="SM00387">
    <property type="entry name" value="HATPase_c"/>
    <property type="match status" value="1"/>
</dbReference>
<feature type="transmembrane region" description="Helical" evidence="5">
    <location>
        <begin position="89"/>
        <end position="106"/>
    </location>
</feature>
<evidence type="ECO:0000313" key="9">
    <source>
        <dbReference type="Proteomes" id="UP001356308"/>
    </source>
</evidence>
<proteinExistence type="predicted"/>
<accession>A0ABU7IRT9</accession>
<dbReference type="PROSITE" id="PS50110">
    <property type="entry name" value="RESPONSE_REGULATORY"/>
    <property type="match status" value="1"/>
</dbReference>
<dbReference type="InterPro" id="IPR036890">
    <property type="entry name" value="HATPase_C_sf"/>
</dbReference>
<dbReference type="CDD" id="cd16922">
    <property type="entry name" value="HATPase_EvgS-ArcB-TorS-like"/>
    <property type="match status" value="1"/>
</dbReference>
<organism evidence="8 9">
    <name type="scientific">Maribacter cobaltidurans</name>
    <dbReference type="NCBI Taxonomy" id="1178778"/>
    <lineage>
        <taxon>Bacteria</taxon>
        <taxon>Pseudomonadati</taxon>
        <taxon>Bacteroidota</taxon>
        <taxon>Flavobacteriia</taxon>
        <taxon>Flavobacteriales</taxon>
        <taxon>Flavobacteriaceae</taxon>
        <taxon>Maribacter</taxon>
    </lineage>
</organism>
<dbReference type="SMART" id="SM00388">
    <property type="entry name" value="HisKA"/>
    <property type="match status" value="1"/>
</dbReference>
<evidence type="ECO:0000259" key="6">
    <source>
        <dbReference type="PROSITE" id="PS50109"/>
    </source>
</evidence>
<protein>
    <recommendedName>
        <fullName evidence="2">histidine kinase</fullName>
        <ecNumber evidence="2">2.7.13.3</ecNumber>
    </recommendedName>
</protein>
<feature type="domain" description="Histidine kinase" evidence="6">
    <location>
        <begin position="199"/>
        <end position="419"/>
    </location>
</feature>
<feature type="transmembrane region" description="Helical" evidence="5">
    <location>
        <begin position="111"/>
        <end position="129"/>
    </location>
</feature>
<reference evidence="8 9" key="1">
    <citation type="submission" date="2024-01" db="EMBL/GenBank/DDBJ databases">
        <title>Maribacter spp. originated from different algae showed divergent polysaccharides utilization ability.</title>
        <authorList>
            <person name="Wang H."/>
            <person name="Wu Y."/>
        </authorList>
    </citation>
    <scope>NUCLEOTIDE SEQUENCE [LARGE SCALE GENOMIC DNA]</scope>
    <source>
        <strain evidence="8 9">PR1</strain>
    </source>
</reference>
<dbReference type="Pfam" id="PF00512">
    <property type="entry name" value="HisKA"/>
    <property type="match status" value="1"/>
</dbReference>
<dbReference type="Pfam" id="PF02518">
    <property type="entry name" value="HATPase_c"/>
    <property type="match status" value="1"/>
</dbReference>
<feature type="transmembrane region" description="Helical" evidence="5">
    <location>
        <begin position="12"/>
        <end position="29"/>
    </location>
</feature>
<dbReference type="InterPro" id="IPR003594">
    <property type="entry name" value="HATPase_dom"/>
</dbReference>